<evidence type="ECO:0000256" key="2">
    <source>
        <dbReference type="ARBA" id="ARBA00022722"/>
    </source>
</evidence>
<evidence type="ECO:0000259" key="4">
    <source>
        <dbReference type="Pfam" id="PF08774"/>
    </source>
</evidence>
<keyword evidence="2" id="KW-0540">Nuclease</keyword>
<comment type="caution">
    <text evidence="5">The sequence shown here is derived from an EMBL/GenBank/DDBJ whole genome shotgun (WGS) entry which is preliminary data.</text>
</comment>
<protein>
    <recommendedName>
        <fullName evidence="4">VRR-NUC domain-containing protein</fullName>
    </recommendedName>
</protein>
<dbReference type="GO" id="GO:0004518">
    <property type="term" value="F:nuclease activity"/>
    <property type="evidence" value="ECO:0007669"/>
    <property type="project" value="UniProtKB-KW"/>
</dbReference>
<feature type="domain" description="VRR-NUC" evidence="4">
    <location>
        <begin position="24"/>
        <end position="94"/>
    </location>
</feature>
<evidence type="ECO:0000256" key="1">
    <source>
        <dbReference type="ARBA" id="ARBA00001946"/>
    </source>
</evidence>
<sequence>MPRPTQEHDEQRSLIAWARMAQAKRPELALLHAIPNGGHRNRVAAARIKAEGAARGVPDLCLPVPRGERHGLYIELKAGKGRPSREQRWWLAALPTS</sequence>
<dbReference type="GO" id="GO:0016788">
    <property type="term" value="F:hydrolase activity, acting on ester bonds"/>
    <property type="evidence" value="ECO:0007669"/>
    <property type="project" value="InterPro"/>
</dbReference>
<dbReference type="GO" id="GO:0003676">
    <property type="term" value="F:nucleic acid binding"/>
    <property type="evidence" value="ECO:0007669"/>
    <property type="project" value="InterPro"/>
</dbReference>
<dbReference type="Gene3D" id="3.40.1350.10">
    <property type="match status" value="1"/>
</dbReference>
<gene>
    <name evidence="5" type="ORF">FKY71_04640</name>
</gene>
<keyword evidence="3" id="KW-0378">Hydrolase</keyword>
<dbReference type="InterPro" id="IPR014883">
    <property type="entry name" value="VRR_NUC"/>
</dbReference>
<reference evidence="5 6" key="1">
    <citation type="submission" date="2019-06" db="EMBL/GenBank/DDBJ databases">
        <title>Metagenome assembled Genome of Spiribacter salinus SL48-SHIP from the microbial mat of Salt Lake 48 (Novosibirsk region, Russia).</title>
        <authorList>
            <person name="Shipova A."/>
            <person name="Rozanov A.S."/>
            <person name="Bryanskaya A.V."/>
            <person name="Peltek S.E."/>
        </authorList>
    </citation>
    <scope>NUCLEOTIDE SEQUENCE [LARGE SCALE GENOMIC DNA]</scope>
    <source>
        <strain evidence="5">SL48-SHIP-2</strain>
    </source>
</reference>
<evidence type="ECO:0000256" key="3">
    <source>
        <dbReference type="ARBA" id="ARBA00022801"/>
    </source>
</evidence>
<accession>A0A540VTX2</accession>
<evidence type="ECO:0000313" key="5">
    <source>
        <dbReference type="EMBL" id="TQF00200.1"/>
    </source>
</evidence>
<dbReference type="EMBL" id="VIFK01000020">
    <property type="protein sequence ID" value="TQF00200.1"/>
    <property type="molecule type" value="Genomic_DNA"/>
</dbReference>
<dbReference type="InterPro" id="IPR011856">
    <property type="entry name" value="tRNA_endonuc-like_dom_sf"/>
</dbReference>
<dbReference type="Proteomes" id="UP000315400">
    <property type="component" value="Unassembled WGS sequence"/>
</dbReference>
<evidence type="ECO:0000313" key="6">
    <source>
        <dbReference type="Proteomes" id="UP000315400"/>
    </source>
</evidence>
<name>A0A540VTX2_9GAMM</name>
<proteinExistence type="predicted"/>
<dbReference type="Pfam" id="PF08774">
    <property type="entry name" value="VRR_NUC"/>
    <property type="match status" value="1"/>
</dbReference>
<comment type="cofactor">
    <cofactor evidence="1">
        <name>Mg(2+)</name>
        <dbReference type="ChEBI" id="CHEBI:18420"/>
    </cofactor>
</comment>
<organism evidence="5 6">
    <name type="scientific">Spiribacter salinus</name>
    <dbReference type="NCBI Taxonomy" id="1335746"/>
    <lineage>
        <taxon>Bacteria</taxon>
        <taxon>Pseudomonadati</taxon>
        <taxon>Pseudomonadota</taxon>
        <taxon>Gammaproteobacteria</taxon>
        <taxon>Chromatiales</taxon>
        <taxon>Ectothiorhodospiraceae</taxon>
        <taxon>Spiribacter</taxon>
    </lineage>
</organism>
<dbReference type="AlphaFoldDB" id="A0A540VTX2"/>